<dbReference type="Pfam" id="PF02661">
    <property type="entry name" value="Fic"/>
    <property type="match status" value="1"/>
</dbReference>
<dbReference type="PROSITE" id="PS51459">
    <property type="entry name" value="FIDO"/>
    <property type="match status" value="1"/>
</dbReference>
<keyword evidence="1" id="KW-0067">ATP-binding</keyword>
<dbReference type="Proteomes" id="UP000077763">
    <property type="component" value="Unassembled WGS sequence"/>
</dbReference>
<sequence length="471" mass="53278">MPKTVPTEELDRVEKLIAQYPEGIGVKDIAQQLDFEIKGRTLQRRLATLVAERRIFSKGEGRALKYKIAKPGQGVDSVSVVDGSIRQFVDEVYIPISPEGEEIKSFIRQPRTQRSPVSYQPDFLGQYYPNNTYYLPAGLREQLHALGRSPAEQTPAGTFARDILNRLLIDLSWASSRLEGNTYSRLDTERLIEFGQAAEGKDVMETQMILNHKSAIEYLVRDTEHAGVTAETIVALHAFLSDGLLADPMSCGRLRNRAVDIGGSVYLPIAMPQRIEELFGIVMTMAAEINDPFEQSFFLMVHLPYLQPFEDVNKRVSRLAANIPLIQHNLCPLSFIDVPQQAYVDAALGVYELNRIELLRDVYIWAYERSCQQYVAVQQQLVPPDIVRLRYRNELAEVIRAIVREGLATDEASIMSGIPDSVSSEDKQRFIVLIQNELKTLHAGNAIRFGLRPLEFSVWREKGIKVSDRTE</sequence>
<feature type="domain" description="Fido" evidence="3">
    <location>
        <begin position="228"/>
        <end position="368"/>
    </location>
</feature>
<accession>A0A177MMK4</accession>
<comment type="caution">
    <text evidence="4">The sequence shown here is derived from an EMBL/GenBank/DDBJ whole genome shotgun (WGS) entry which is preliminary data.</text>
</comment>
<name>A0A177MMK4_METMH</name>
<reference evidence="4 5" key="1">
    <citation type="submission" date="2016-03" db="EMBL/GenBank/DDBJ databases">
        <authorList>
            <person name="Ploux O."/>
        </authorList>
    </citation>
    <scope>NUCLEOTIDE SEQUENCE [LARGE SCALE GENOMIC DNA]</scope>
    <source>
        <strain evidence="4 5">R-45371</strain>
    </source>
</reference>
<organism evidence="4 5">
    <name type="scientific">Methylomonas methanica</name>
    <dbReference type="NCBI Taxonomy" id="421"/>
    <lineage>
        <taxon>Bacteria</taxon>
        <taxon>Pseudomonadati</taxon>
        <taxon>Pseudomonadota</taxon>
        <taxon>Gammaproteobacteria</taxon>
        <taxon>Methylococcales</taxon>
        <taxon>Methylococcaceae</taxon>
        <taxon>Methylomonas</taxon>
    </lineage>
</organism>
<evidence type="ECO:0000313" key="4">
    <source>
        <dbReference type="EMBL" id="OAI07026.1"/>
    </source>
</evidence>
<dbReference type="GO" id="GO:0005524">
    <property type="term" value="F:ATP binding"/>
    <property type="evidence" value="ECO:0007669"/>
    <property type="project" value="UniProtKB-KW"/>
</dbReference>
<gene>
    <name evidence="4" type="ORF">A1353_08360</name>
</gene>
<dbReference type="RefSeq" id="WP_026601716.1">
    <property type="nucleotide sequence ID" value="NZ_LUUH01000030.1"/>
</dbReference>
<evidence type="ECO:0000256" key="2">
    <source>
        <dbReference type="PIRSR" id="PIRSR640198-3"/>
    </source>
</evidence>
<evidence type="ECO:0000259" key="3">
    <source>
        <dbReference type="PROSITE" id="PS51459"/>
    </source>
</evidence>
<evidence type="ECO:0000313" key="5">
    <source>
        <dbReference type="Proteomes" id="UP000077763"/>
    </source>
</evidence>
<evidence type="ECO:0000256" key="1">
    <source>
        <dbReference type="PIRSR" id="PIRSR640198-2"/>
    </source>
</evidence>
<dbReference type="PANTHER" id="PTHR13504">
    <property type="entry name" value="FIDO DOMAIN-CONTAINING PROTEIN DDB_G0283145"/>
    <property type="match status" value="1"/>
</dbReference>
<dbReference type="Gene3D" id="1.10.3290.10">
    <property type="entry name" value="Fido-like domain"/>
    <property type="match status" value="1"/>
</dbReference>
<dbReference type="InterPro" id="IPR040198">
    <property type="entry name" value="Fido_containing"/>
</dbReference>
<proteinExistence type="predicted"/>
<feature type="binding site" evidence="1">
    <location>
        <begin position="311"/>
        <end position="318"/>
    </location>
    <ligand>
        <name>ATP</name>
        <dbReference type="ChEBI" id="CHEBI:30616"/>
    </ligand>
</feature>
<feature type="site" description="Important for autoinhibition of adenylyltransferase activity" evidence="2">
    <location>
        <position position="179"/>
    </location>
</feature>
<dbReference type="SUPFAM" id="SSF140931">
    <property type="entry name" value="Fic-like"/>
    <property type="match status" value="1"/>
</dbReference>
<protein>
    <submittedName>
        <fullName evidence="4">Cell filamentation protein Fic</fullName>
    </submittedName>
</protein>
<dbReference type="PANTHER" id="PTHR13504:SF38">
    <property type="entry name" value="FIDO DOMAIN-CONTAINING PROTEIN"/>
    <property type="match status" value="1"/>
</dbReference>
<dbReference type="InterPro" id="IPR036597">
    <property type="entry name" value="Fido-like_dom_sf"/>
</dbReference>
<dbReference type="InterPro" id="IPR003812">
    <property type="entry name" value="Fido"/>
</dbReference>
<dbReference type="AlphaFoldDB" id="A0A177MMK4"/>
<keyword evidence="1" id="KW-0547">Nucleotide-binding</keyword>
<dbReference type="EMBL" id="LUUH01000030">
    <property type="protein sequence ID" value="OAI07026.1"/>
    <property type="molecule type" value="Genomic_DNA"/>
</dbReference>